<organism evidence="1 2">
    <name type="scientific">Tanacetum coccineum</name>
    <dbReference type="NCBI Taxonomy" id="301880"/>
    <lineage>
        <taxon>Eukaryota</taxon>
        <taxon>Viridiplantae</taxon>
        <taxon>Streptophyta</taxon>
        <taxon>Embryophyta</taxon>
        <taxon>Tracheophyta</taxon>
        <taxon>Spermatophyta</taxon>
        <taxon>Magnoliopsida</taxon>
        <taxon>eudicotyledons</taxon>
        <taxon>Gunneridae</taxon>
        <taxon>Pentapetalae</taxon>
        <taxon>asterids</taxon>
        <taxon>campanulids</taxon>
        <taxon>Asterales</taxon>
        <taxon>Asteraceae</taxon>
        <taxon>Asteroideae</taxon>
        <taxon>Anthemideae</taxon>
        <taxon>Anthemidinae</taxon>
        <taxon>Tanacetum</taxon>
    </lineage>
</organism>
<accession>A0ABQ4WNB7</accession>
<keyword evidence="2" id="KW-1185">Reference proteome</keyword>
<protein>
    <submittedName>
        <fullName evidence="1">Uncharacterized protein</fullName>
    </submittedName>
</protein>
<proteinExistence type="predicted"/>
<sequence length="358" mass="41830">MTVQERYTDEEQEQTRNHWSMESLLKVNPQNYQEHPGCQITRETVTIDQHDELIKMGIKPTLKGVKWDQKFPYVIFCAPPSRSLEFRLCCIRKLYHFGMANVLSCLLQAQHHMIAMRAVKVRHHRVGETEEPAIYRINDDLGFEAYEKFLALSNQEAGGSGSGSAPKKKRTYIPCERENAEQRLIDDYFSEDDTPPKYTEEYFRRKYRMSSTLFLKIVNYITNYDAQPLPEYFCFFKQRIDVVGCLSIGPILKCTSAIRQLEYGTTLDAFDEYLQIAELCSRECLENFTKCIYILYVEEFLRRPTLEDIEKHMHCTKKNKNSRKCLRVLIICIGIGKTAQSPYMVNLKDAIINTQLLC</sequence>
<gene>
    <name evidence="1" type="ORF">Tco_0627746</name>
</gene>
<reference evidence="1" key="1">
    <citation type="journal article" date="2022" name="Int. J. Mol. Sci.">
        <title>Draft Genome of Tanacetum Coccineum: Genomic Comparison of Closely Related Tanacetum-Family Plants.</title>
        <authorList>
            <person name="Yamashiro T."/>
            <person name="Shiraishi A."/>
            <person name="Nakayama K."/>
            <person name="Satake H."/>
        </authorList>
    </citation>
    <scope>NUCLEOTIDE SEQUENCE</scope>
</reference>
<dbReference type="PANTHER" id="PTHR47150:SF5">
    <property type="entry name" value="OS07G0546750 PROTEIN"/>
    <property type="match status" value="1"/>
</dbReference>
<evidence type="ECO:0000313" key="1">
    <source>
        <dbReference type="EMBL" id="GJS54384.1"/>
    </source>
</evidence>
<evidence type="ECO:0000313" key="2">
    <source>
        <dbReference type="Proteomes" id="UP001151760"/>
    </source>
</evidence>
<reference evidence="1" key="2">
    <citation type="submission" date="2022-01" db="EMBL/GenBank/DDBJ databases">
        <authorList>
            <person name="Yamashiro T."/>
            <person name="Shiraishi A."/>
            <person name="Satake H."/>
            <person name="Nakayama K."/>
        </authorList>
    </citation>
    <scope>NUCLEOTIDE SEQUENCE</scope>
</reference>
<dbReference type="PANTHER" id="PTHR47150">
    <property type="entry name" value="OS12G0169200 PROTEIN"/>
    <property type="match status" value="1"/>
</dbReference>
<dbReference type="Proteomes" id="UP001151760">
    <property type="component" value="Unassembled WGS sequence"/>
</dbReference>
<dbReference type="EMBL" id="BQNB010008793">
    <property type="protein sequence ID" value="GJS54384.1"/>
    <property type="molecule type" value="Genomic_DNA"/>
</dbReference>
<name>A0ABQ4WNB7_9ASTR</name>
<comment type="caution">
    <text evidence="1">The sequence shown here is derived from an EMBL/GenBank/DDBJ whole genome shotgun (WGS) entry which is preliminary data.</text>
</comment>